<proteinExistence type="predicted"/>
<sequence>MFDTLQPRPPPLPSTFLDLLNNTYDDADIVHMLAETAVMPPGIPTDIPLESSSTFDEIPVFKQPTPPELMPFDDLDQFEFQVQDDIQDIHELMTEIGSSLNESEENRLNDDDDNIESEDEEDFERLLSQAQAIGKDLTTGDVVPHLWQNLESEWNEFNKDLRITSGIGKIRKGRNGSRTRTLSPILKKLLGDANLHYVNKEYPEAIAILQEVVKMDPNIHIAWFTLGTIQDEMGCPDKALQLYLVAAHLTPKDASLWKRLGLSSKNQNALHQAIYCFSKAIRCDPNDDDAIWDRCILYGEIGEYRKAIDGFKKLLQEMPYDMNIIREITKIHLQLNEIPQAIELYLDAYEYYRSRPFPEDPESEGSFGYSEINIMAELYMLTNDFSSAIDFIKRGVRWLQGRENESWWDTVADDREYEEDEKANRRDTSMLLTRFNGMDNVGGSNAPLPLELRVKLGQCRVELEQLEEAKAIEKYVDLYYEVAETYAEKGLFEDALAIYEIVVSNESTDNATAWLRIGACHRELGNLQSAVEFYKAAVEELPDDLDAKMALAEVYEGLGENERALEMVNLVLEHRKSKRATNETIKSQQTLTAQNRPIAFDIYDVPSTFLPNMDSSLIHELEETKANAFQRTQEEHKRQQAEKEKETKIQFHRLELLYARLRAGDKKSAEEFLETARILFEDLKNHRQFFPRDKALLYYIFLKFLKSSMIPYKGFDRRRCWRKQMALRAEAADDDDAALEEQATTMAKRLQWQIDGEIGELEAEIHKKMTEFQGLTFAQWFDFSIRYIFIATTYGYEQEAFDVLRTVSRANVFYHNSKYKTGFKLLLLAWGLYTRNFLVVCESTRWLCNFKPFDSKVYRLYGAGMASGTNALSCFASANSQKYFLRQVKSMDNGNASGDKKANAPEKPNDALLALYGHILACARSYIGAIGKFKLCKSENQYGVARFKINDIYYNLSGYYARAYAEKPKDPVISLSIGLAYLHRAMQRQTDNRHLQIMQGFTFLYNYYELKARNQEAEYNLGRAFHHLGLMHLAVPHYKKALDLPSLQKVLREQEK</sequence>
<evidence type="ECO:0000313" key="2">
    <source>
        <dbReference type="Proteomes" id="UP000789366"/>
    </source>
</evidence>
<evidence type="ECO:0000313" key="1">
    <source>
        <dbReference type="EMBL" id="CAG8575504.1"/>
    </source>
</evidence>
<gene>
    <name evidence="1" type="ORF">SPELUC_LOCUS6158</name>
</gene>
<accession>A0ACA9MA89</accession>
<protein>
    <submittedName>
        <fullName evidence="1">12761_t:CDS:1</fullName>
    </submittedName>
</protein>
<keyword evidence="2" id="KW-1185">Reference proteome</keyword>
<dbReference type="Proteomes" id="UP000789366">
    <property type="component" value="Unassembled WGS sequence"/>
</dbReference>
<reference evidence="1" key="1">
    <citation type="submission" date="2021-06" db="EMBL/GenBank/DDBJ databases">
        <authorList>
            <person name="Kallberg Y."/>
            <person name="Tangrot J."/>
            <person name="Rosling A."/>
        </authorList>
    </citation>
    <scope>NUCLEOTIDE SEQUENCE</scope>
    <source>
        <strain evidence="1">28 12/20/2015</strain>
    </source>
</reference>
<dbReference type="EMBL" id="CAJVPW010006986">
    <property type="protein sequence ID" value="CAG8575504.1"/>
    <property type="molecule type" value="Genomic_DNA"/>
</dbReference>
<feature type="non-terminal residue" evidence="1">
    <location>
        <position position="1056"/>
    </location>
</feature>
<organism evidence="1 2">
    <name type="scientific">Cetraspora pellucida</name>
    <dbReference type="NCBI Taxonomy" id="1433469"/>
    <lineage>
        <taxon>Eukaryota</taxon>
        <taxon>Fungi</taxon>
        <taxon>Fungi incertae sedis</taxon>
        <taxon>Mucoromycota</taxon>
        <taxon>Glomeromycotina</taxon>
        <taxon>Glomeromycetes</taxon>
        <taxon>Diversisporales</taxon>
        <taxon>Gigasporaceae</taxon>
        <taxon>Cetraspora</taxon>
    </lineage>
</organism>
<comment type="caution">
    <text evidence="1">The sequence shown here is derived from an EMBL/GenBank/DDBJ whole genome shotgun (WGS) entry which is preliminary data.</text>
</comment>
<name>A0ACA9MA89_9GLOM</name>